<evidence type="ECO:0000256" key="2">
    <source>
        <dbReference type="ARBA" id="ARBA00022737"/>
    </source>
</evidence>
<dbReference type="PANTHER" id="PTHR12893:SF0">
    <property type="entry name" value="GRASP65"/>
    <property type="match status" value="1"/>
</dbReference>
<dbReference type="InterPro" id="IPR024958">
    <property type="entry name" value="GRASP_PDZ"/>
</dbReference>
<proteinExistence type="predicted"/>
<feature type="domain" description="PDZ GRASP-type" evidence="6">
    <location>
        <begin position="19"/>
        <end position="106"/>
    </location>
</feature>
<dbReference type="STRING" id="329046.A0A1Y2BXJ4"/>
<feature type="binding site" evidence="5">
    <location>
        <position position="104"/>
    </location>
    <ligand>
        <name>Zn(2+)</name>
        <dbReference type="ChEBI" id="CHEBI:29105"/>
    </ligand>
</feature>
<dbReference type="SUPFAM" id="SSF50156">
    <property type="entry name" value="PDZ domain-like"/>
    <property type="match status" value="1"/>
</dbReference>
<evidence type="ECO:0000313" key="8">
    <source>
        <dbReference type="Proteomes" id="UP000193642"/>
    </source>
</evidence>
<dbReference type="GO" id="GO:0000139">
    <property type="term" value="C:Golgi membrane"/>
    <property type="evidence" value="ECO:0007669"/>
    <property type="project" value="UniProtKB-SubCell"/>
</dbReference>
<protein>
    <recommendedName>
        <fullName evidence="6">PDZ GRASP-type domain-containing protein</fullName>
    </recommendedName>
</protein>
<dbReference type="GO" id="GO:0007030">
    <property type="term" value="P:Golgi organization"/>
    <property type="evidence" value="ECO:0007669"/>
    <property type="project" value="TreeGrafter"/>
</dbReference>
<dbReference type="OrthoDB" id="3318at2759"/>
<accession>A0A1Y2BXJ4</accession>
<comment type="caution">
    <text evidence="7">The sequence shown here is derived from an EMBL/GenBank/DDBJ whole genome shotgun (WGS) entry which is preliminary data.</text>
</comment>
<comment type="subcellular location">
    <subcellularLocation>
        <location evidence="1">Golgi apparatus membrane</location>
    </subcellularLocation>
</comment>
<keyword evidence="3" id="KW-0333">Golgi apparatus</keyword>
<keyword evidence="2" id="KW-0677">Repeat</keyword>
<evidence type="ECO:0000313" key="7">
    <source>
        <dbReference type="EMBL" id="ORY39394.1"/>
    </source>
</evidence>
<evidence type="ECO:0000256" key="5">
    <source>
        <dbReference type="PIRSR" id="PIRSR607583-1"/>
    </source>
</evidence>
<evidence type="ECO:0000256" key="1">
    <source>
        <dbReference type="ARBA" id="ARBA00004394"/>
    </source>
</evidence>
<keyword evidence="4" id="KW-0472">Membrane</keyword>
<dbReference type="GO" id="GO:0046872">
    <property type="term" value="F:metal ion binding"/>
    <property type="evidence" value="ECO:0007669"/>
    <property type="project" value="UniProtKB-KW"/>
</dbReference>
<dbReference type="Proteomes" id="UP000193642">
    <property type="component" value="Unassembled WGS sequence"/>
</dbReference>
<dbReference type="PROSITE" id="PS51865">
    <property type="entry name" value="PDZ_GRASP"/>
    <property type="match status" value="1"/>
</dbReference>
<evidence type="ECO:0000256" key="3">
    <source>
        <dbReference type="ARBA" id="ARBA00023034"/>
    </source>
</evidence>
<reference evidence="7 8" key="1">
    <citation type="submission" date="2016-07" db="EMBL/GenBank/DDBJ databases">
        <title>Pervasive Adenine N6-methylation of Active Genes in Fungi.</title>
        <authorList>
            <consortium name="DOE Joint Genome Institute"/>
            <person name="Mondo S.J."/>
            <person name="Dannebaum R.O."/>
            <person name="Kuo R.C."/>
            <person name="Labutti K."/>
            <person name="Haridas S."/>
            <person name="Kuo A."/>
            <person name="Salamov A."/>
            <person name="Ahrendt S.R."/>
            <person name="Lipzen A."/>
            <person name="Sullivan W."/>
            <person name="Andreopoulos W.B."/>
            <person name="Clum A."/>
            <person name="Lindquist E."/>
            <person name="Daum C."/>
            <person name="Ramamoorthy G.K."/>
            <person name="Gryganskyi A."/>
            <person name="Culley D."/>
            <person name="Magnuson J.K."/>
            <person name="James T.Y."/>
            <person name="O'Malley M.A."/>
            <person name="Stajich J.E."/>
            <person name="Spatafora J.W."/>
            <person name="Visel A."/>
            <person name="Grigoriev I.V."/>
        </authorList>
    </citation>
    <scope>NUCLEOTIDE SEQUENCE [LARGE SCALE GENOMIC DNA]</scope>
    <source>
        <strain evidence="7 8">JEL800</strain>
    </source>
</reference>
<dbReference type="EMBL" id="MCGO01000040">
    <property type="protein sequence ID" value="ORY39394.1"/>
    <property type="molecule type" value="Genomic_DNA"/>
</dbReference>
<feature type="binding site" evidence="5">
    <location>
        <position position="22"/>
    </location>
    <ligand>
        <name>Zn(2+)</name>
        <dbReference type="ChEBI" id="CHEBI:29105"/>
    </ligand>
</feature>
<sequence length="124" mass="13087">MGNTPSQGTSTAETGFPSHGYHVLRVEGRSAAAAAGLEAWFDYIVGVDGTATAKEADAALAFAVGAATATLTLDVWSAKTRQLRSIQLAVPDDGSQVGLTARMCALDRSDPRVWRILDVRLPRD</sequence>
<dbReference type="AlphaFoldDB" id="A0A1Y2BXJ4"/>
<dbReference type="PANTHER" id="PTHR12893">
    <property type="entry name" value="GOLGI REASSEMBLY STACKING PROTEIN GRASP"/>
    <property type="match status" value="1"/>
</dbReference>
<dbReference type="InterPro" id="IPR007583">
    <property type="entry name" value="GRASP55_65"/>
</dbReference>
<name>A0A1Y2BXJ4_9FUNG</name>
<dbReference type="InterPro" id="IPR036034">
    <property type="entry name" value="PDZ_sf"/>
</dbReference>
<keyword evidence="8" id="KW-1185">Reference proteome</keyword>
<organism evidence="7 8">
    <name type="scientific">Rhizoclosmatium globosum</name>
    <dbReference type="NCBI Taxonomy" id="329046"/>
    <lineage>
        <taxon>Eukaryota</taxon>
        <taxon>Fungi</taxon>
        <taxon>Fungi incertae sedis</taxon>
        <taxon>Chytridiomycota</taxon>
        <taxon>Chytridiomycota incertae sedis</taxon>
        <taxon>Chytridiomycetes</taxon>
        <taxon>Chytridiales</taxon>
        <taxon>Chytriomycetaceae</taxon>
        <taxon>Rhizoclosmatium</taxon>
    </lineage>
</organism>
<keyword evidence="5" id="KW-0479">Metal-binding</keyword>
<gene>
    <name evidence="7" type="ORF">BCR33DRAFT_720223</name>
</gene>
<keyword evidence="5" id="KW-0862">Zinc</keyword>
<evidence type="ECO:0000259" key="6">
    <source>
        <dbReference type="PROSITE" id="PS51865"/>
    </source>
</evidence>
<dbReference type="Gene3D" id="2.30.42.10">
    <property type="match status" value="1"/>
</dbReference>
<evidence type="ECO:0000256" key="4">
    <source>
        <dbReference type="ARBA" id="ARBA00023136"/>
    </source>
</evidence>